<comment type="caution">
    <text evidence="1">The sequence shown here is derived from an EMBL/GenBank/DDBJ whole genome shotgun (WGS) entry which is preliminary data.</text>
</comment>
<proteinExistence type="predicted"/>
<accession>X1J7L9</accession>
<dbReference type="EMBL" id="BARU01032737">
    <property type="protein sequence ID" value="GAH74349.1"/>
    <property type="molecule type" value="Genomic_DNA"/>
</dbReference>
<gene>
    <name evidence="1" type="ORF">S03H2_51588</name>
</gene>
<reference evidence="1" key="1">
    <citation type="journal article" date="2014" name="Front. Microbiol.">
        <title>High frequency of phylogenetically diverse reductive dehalogenase-homologous genes in deep subseafloor sedimentary metagenomes.</title>
        <authorList>
            <person name="Kawai M."/>
            <person name="Futagami T."/>
            <person name="Toyoda A."/>
            <person name="Takaki Y."/>
            <person name="Nishi S."/>
            <person name="Hori S."/>
            <person name="Arai W."/>
            <person name="Tsubouchi T."/>
            <person name="Morono Y."/>
            <person name="Uchiyama I."/>
            <person name="Ito T."/>
            <person name="Fujiyama A."/>
            <person name="Inagaki F."/>
            <person name="Takami H."/>
        </authorList>
    </citation>
    <scope>NUCLEOTIDE SEQUENCE</scope>
    <source>
        <strain evidence="1">Expedition CK06-06</strain>
    </source>
</reference>
<name>X1J7L9_9ZZZZ</name>
<sequence>MQINENLIFTFLSDETYAAAKIPKAISDPTNNLGRSCAGVCKIFGNTIDTIMNQMKKVLPLNLVLKEAQIAKGNDNP</sequence>
<protein>
    <submittedName>
        <fullName evidence="1">Uncharacterized protein</fullName>
    </submittedName>
</protein>
<evidence type="ECO:0000313" key="1">
    <source>
        <dbReference type="EMBL" id="GAH74349.1"/>
    </source>
</evidence>
<dbReference type="AlphaFoldDB" id="X1J7L9"/>
<organism evidence="1">
    <name type="scientific">marine sediment metagenome</name>
    <dbReference type="NCBI Taxonomy" id="412755"/>
    <lineage>
        <taxon>unclassified sequences</taxon>
        <taxon>metagenomes</taxon>
        <taxon>ecological metagenomes</taxon>
    </lineage>
</organism>